<accession>A0A221T345</accession>
<protein>
    <submittedName>
        <fullName evidence="1">Uncharacterized protein</fullName>
    </submittedName>
</protein>
<organism evidence="1 2">
    <name type="scientific">Deinococcus ficus</name>
    <dbReference type="NCBI Taxonomy" id="317577"/>
    <lineage>
        <taxon>Bacteria</taxon>
        <taxon>Thermotogati</taxon>
        <taxon>Deinococcota</taxon>
        <taxon>Deinococci</taxon>
        <taxon>Deinococcales</taxon>
        <taxon>Deinococcaceae</taxon>
        <taxon>Deinococcus</taxon>
    </lineage>
</organism>
<reference evidence="1 2" key="1">
    <citation type="submission" date="2017-05" db="EMBL/GenBank/DDBJ databases">
        <title>The complete genome sequence of Deinococcus ficus isolated from the rhizosphere of the Ficus religiosa L. in Taiwan.</title>
        <authorList>
            <person name="Wu K.-M."/>
            <person name="Liao T.-L."/>
            <person name="Liu Y.-M."/>
            <person name="Young C.-C."/>
            <person name="Tsai S.-F."/>
        </authorList>
    </citation>
    <scope>NUCLEOTIDE SEQUENCE [LARGE SCALE GENOMIC DNA]</scope>
    <source>
        <strain evidence="1 2">CC-FR2-10</strain>
        <plasmid evidence="2">pdfi3</plasmid>
    </source>
</reference>
<dbReference type="EMBL" id="CP021084">
    <property type="protein sequence ID" value="ASN83280.1"/>
    <property type="molecule type" value="Genomic_DNA"/>
</dbReference>
<name>A0A221T345_9DEIO</name>
<evidence type="ECO:0000313" key="2">
    <source>
        <dbReference type="Proteomes" id="UP000259030"/>
    </source>
</evidence>
<dbReference type="RefSeq" id="WP_027462723.1">
    <property type="nucleotide sequence ID" value="NZ_CP021084.1"/>
</dbReference>
<geneLocation type="plasmid" evidence="2">
    <name>pdfi3</name>
</geneLocation>
<evidence type="ECO:0000313" key="1">
    <source>
        <dbReference type="EMBL" id="ASN83280.1"/>
    </source>
</evidence>
<keyword evidence="2" id="KW-1185">Reference proteome</keyword>
<proteinExistence type="predicted"/>
<sequence length="126" mass="14347">MNTSHTSSILNDVQLGRKLNQQLTHPLRSLAHTNHVAREIVEAHPEVHCPEDFDVLDLSHLQCLPTGSVPLYVQMDEVRSKLVQFQNDLANEAHTEWLIDQYDADLERQAQADWTATVVRVKTLLS</sequence>
<dbReference type="KEGG" id="dfc:DFI_18960"/>
<dbReference type="Proteomes" id="UP000259030">
    <property type="component" value="Plasmid pDFI3"/>
</dbReference>
<dbReference type="AlphaFoldDB" id="A0A221T345"/>
<keyword evidence="1" id="KW-0614">Plasmid</keyword>
<gene>
    <name evidence="1" type="ORF">DFI_18960</name>
</gene>